<sequence>MPTSTLDFNLKWLSYNSMKLILIVWAFCVLISYVQANVNFKTPEPTPVNKSEDSIWYRFGPRHRHAPYVEAAQFPPIIHPKAPWLVLGFTSVYYLLNHFTPFLGRLRLFGHLLHMLMIGIPVESTLVKFNLGALLNSIGERLSNEWIPESLLEPCGVPGHQSPKCVLGHSQGPAWRSCHSPTVVSGWSEACTWPA</sequence>
<evidence type="ECO:0000313" key="1">
    <source>
        <dbReference type="EMBL" id="KAJ9056096.1"/>
    </source>
</evidence>
<gene>
    <name evidence="1" type="ORF">DSO57_1036562</name>
</gene>
<name>A0ACC2S1A8_9FUNG</name>
<comment type="caution">
    <text evidence="1">The sequence shown here is derived from an EMBL/GenBank/DDBJ whole genome shotgun (WGS) entry which is preliminary data.</text>
</comment>
<dbReference type="Proteomes" id="UP001165960">
    <property type="component" value="Unassembled WGS sequence"/>
</dbReference>
<reference evidence="1" key="1">
    <citation type="submission" date="2022-04" db="EMBL/GenBank/DDBJ databases">
        <title>Genome of the entomopathogenic fungus Entomophthora muscae.</title>
        <authorList>
            <person name="Elya C."/>
            <person name="Lovett B.R."/>
            <person name="Lee E."/>
            <person name="Macias A.M."/>
            <person name="Hajek A.E."/>
            <person name="De Bivort B.L."/>
            <person name="Kasson M.T."/>
            <person name="De Fine Licht H.H."/>
            <person name="Stajich J.E."/>
        </authorList>
    </citation>
    <scope>NUCLEOTIDE SEQUENCE</scope>
    <source>
        <strain evidence="1">Berkeley</strain>
    </source>
</reference>
<keyword evidence="2" id="KW-1185">Reference proteome</keyword>
<organism evidence="1 2">
    <name type="scientific">Entomophthora muscae</name>
    <dbReference type="NCBI Taxonomy" id="34485"/>
    <lineage>
        <taxon>Eukaryota</taxon>
        <taxon>Fungi</taxon>
        <taxon>Fungi incertae sedis</taxon>
        <taxon>Zoopagomycota</taxon>
        <taxon>Entomophthoromycotina</taxon>
        <taxon>Entomophthoromycetes</taxon>
        <taxon>Entomophthorales</taxon>
        <taxon>Entomophthoraceae</taxon>
        <taxon>Entomophthora</taxon>
    </lineage>
</organism>
<accession>A0ACC2S1A8</accession>
<dbReference type="EMBL" id="QTSX02006035">
    <property type="protein sequence ID" value="KAJ9056096.1"/>
    <property type="molecule type" value="Genomic_DNA"/>
</dbReference>
<proteinExistence type="predicted"/>
<evidence type="ECO:0000313" key="2">
    <source>
        <dbReference type="Proteomes" id="UP001165960"/>
    </source>
</evidence>
<protein>
    <submittedName>
        <fullName evidence="1">Uncharacterized protein</fullName>
    </submittedName>
</protein>